<dbReference type="InterPro" id="IPR031778">
    <property type="entry name" value="Sortilin_N"/>
</dbReference>
<dbReference type="PANTHER" id="PTHR12106">
    <property type="entry name" value="SORTILIN RELATED"/>
    <property type="match status" value="1"/>
</dbReference>
<feature type="domain" description="VPS10" evidence="5">
    <location>
        <begin position="1"/>
        <end position="293"/>
    </location>
</feature>
<keyword evidence="7" id="KW-1185">Reference proteome</keyword>
<dbReference type="SUPFAM" id="SSF110296">
    <property type="entry name" value="Oligoxyloglucan reducing end-specific cellobiohydrolase"/>
    <property type="match status" value="1"/>
</dbReference>
<reference evidence="6" key="1">
    <citation type="submission" date="2023-01" db="EMBL/GenBank/DDBJ databases">
        <title>Genome assembly of the deep-sea coral Lophelia pertusa.</title>
        <authorList>
            <person name="Herrera S."/>
            <person name="Cordes E."/>
        </authorList>
    </citation>
    <scope>NUCLEOTIDE SEQUENCE</scope>
    <source>
        <strain evidence="6">USNM1676648</strain>
        <tissue evidence="6">Polyp</tissue>
    </source>
</reference>
<evidence type="ECO:0000313" key="7">
    <source>
        <dbReference type="Proteomes" id="UP001163046"/>
    </source>
</evidence>
<dbReference type="InterPro" id="IPR050310">
    <property type="entry name" value="VPS10-sortilin"/>
</dbReference>
<protein>
    <submittedName>
        <fullName evidence="6">VPS10 domain-containing receptor SorCS1</fullName>
    </submittedName>
</protein>
<dbReference type="GO" id="GO:0005794">
    <property type="term" value="C:Golgi apparatus"/>
    <property type="evidence" value="ECO:0007669"/>
    <property type="project" value="TreeGrafter"/>
</dbReference>
<dbReference type="Gene3D" id="2.130.10.10">
    <property type="entry name" value="YVTN repeat-like/Quinoprotein amine dehydrogenase"/>
    <property type="match status" value="1"/>
</dbReference>
<proteinExistence type="predicted"/>
<keyword evidence="4" id="KW-0325">Glycoprotein</keyword>
<evidence type="ECO:0000313" key="6">
    <source>
        <dbReference type="EMBL" id="KAJ7370361.1"/>
    </source>
</evidence>
<dbReference type="SMART" id="SM00602">
    <property type="entry name" value="VPS10"/>
    <property type="match status" value="1"/>
</dbReference>
<sequence>MWGQTITLVDIHRVKSLNGTYLANMYIKQEHGPDKFRSVITFNKGGEWHPLKAPEVDHNGVPTKCYLPQCSLHIHMTLSRWYYYIPSVMSSSSAVGIIVAQGNLGDSLGQGNIGVFLSNDGGLTWTKEFSSFHDFVIGDHGGILAAVPMRKDAQKVWYSCTEGKTWQNVTLGSKPVYVYGMVTEPGETTLIFNVFGQYARQSFQWLSVKLNFTSVLDQKCQPENYTYWSPNDERVDSQCLLGQHLVFERRKSGDCCFNGEEYEREINISTCTCEIDDFECDFGYIHHEFDECV</sequence>
<evidence type="ECO:0000259" key="5">
    <source>
        <dbReference type="SMART" id="SM00602"/>
    </source>
</evidence>
<name>A0A9X0CP93_9CNID</name>
<dbReference type="Gene3D" id="2.10.70.80">
    <property type="match status" value="1"/>
</dbReference>
<gene>
    <name evidence="6" type="primary">SORCS1_2</name>
    <name evidence="6" type="ORF">OS493_032536</name>
</gene>
<keyword evidence="3" id="KW-0472">Membrane</keyword>
<dbReference type="GO" id="GO:0016020">
    <property type="term" value="C:membrane"/>
    <property type="evidence" value="ECO:0007669"/>
    <property type="project" value="UniProtKB-SubCell"/>
</dbReference>
<keyword evidence="2" id="KW-0677">Repeat</keyword>
<organism evidence="6 7">
    <name type="scientific">Desmophyllum pertusum</name>
    <dbReference type="NCBI Taxonomy" id="174260"/>
    <lineage>
        <taxon>Eukaryota</taxon>
        <taxon>Metazoa</taxon>
        <taxon>Cnidaria</taxon>
        <taxon>Anthozoa</taxon>
        <taxon>Hexacorallia</taxon>
        <taxon>Scleractinia</taxon>
        <taxon>Caryophylliina</taxon>
        <taxon>Caryophylliidae</taxon>
        <taxon>Desmophyllum</taxon>
    </lineage>
</organism>
<evidence type="ECO:0000256" key="2">
    <source>
        <dbReference type="ARBA" id="ARBA00022737"/>
    </source>
</evidence>
<evidence type="ECO:0000256" key="4">
    <source>
        <dbReference type="ARBA" id="ARBA00023180"/>
    </source>
</evidence>
<comment type="caution">
    <text evidence="6">The sequence shown here is derived from an EMBL/GenBank/DDBJ whole genome shotgun (WGS) entry which is preliminary data.</text>
</comment>
<dbReference type="InterPro" id="IPR031777">
    <property type="entry name" value="Sortilin_C"/>
</dbReference>
<dbReference type="InterPro" id="IPR015943">
    <property type="entry name" value="WD40/YVTN_repeat-like_dom_sf"/>
</dbReference>
<dbReference type="Pfam" id="PF15902">
    <property type="entry name" value="Sortilin-Vps10"/>
    <property type="match status" value="1"/>
</dbReference>
<dbReference type="EMBL" id="MU826866">
    <property type="protein sequence ID" value="KAJ7370361.1"/>
    <property type="molecule type" value="Genomic_DNA"/>
</dbReference>
<dbReference type="AlphaFoldDB" id="A0A9X0CP93"/>
<dbReference type="CDD" id="cd15482">
    <property type="entry name" value="Sialidase_non-viral"/>
    <property type="match status" value="1"/>
</dbReference>
<comment type="subcellular location">
    <subcellularLocation>
        <location evidence="1">Membrane</location>
    </subcellularLocation>
</comment>
<keyword evidence="6" id="KW-0675">Receptor</keyword>
<dbReference type="OrthoDB" id="5949766at2759"/>
<evidence type="ECO:0000256" key="1">
    <source>
        <dbReference type="ARBA" id="ARBA00004370"/>
    </source>
</evidence>
<dbReference type="Pfam" id="PF15901">
    <property type="entry name" value="Sortilin_C"/>
    <property type="match status" value="1"/>
</dbReference>
<dbReference type="Proteomes" id="UP001163046">
    <property type="component" value="Unassembled WGS sequence"/>
</dbReference>
<evidence type="ECO:0000256" key="3">
    <source>
        <dbReference type="ARBA" id="ARBA00023136"/>
    </source>
</evidence>
<dbReference type="GO" id="GO:0006892">
    <property type="term" value="P:post-Golgi vesicle-mediated transport"/>
    <property type="evidence" value="ECO:0007669"/>
    <property type="project" value="TreeGrafter"/>
</dbReference>
<dbReference type="PANTHER" id="PTHR12106:SF27">
    <property type="entry name" value="SORTILIN-RELATED RECEPTOR"/>
    <property type="match status" value="1"/>
</dbReference>
<dbReference type="InterPro" id="IPR006581">
    <property type="entry name" value="VPS10"/>
</dbReference>
<accession>A0A9X0CP93</accession>